<name>A0ABV2E8S0_9STAP</name>
<comment type="caution">
    <text evidence="2">The sequence shown here is derived from an EMBL/GenBank/DDBJ whole genome shotgun (WGS) entry which is preliminary data.</text>
</comment>
<reference evidence="2 3" key="1">
    <citation type="submission" date="2024-05" db="EMBL/GenBank/DDBJ databases">
        <title>Genomic Encyclopedia of Type Strains, Phase IV (KMG-IV): sequencing the most valuable type-strain genomes for metagenomic binning, comparative biology and taxonomic classification.</title>
        <authorList>
            <person name="Goeker M."/>
        </authorList>
    </citation>
    <scope>NUCLEOTIDE SEQUENCE [LARGE SCALE GENOMIC DNA]</scope>
    <source>
        <strain evidence="2 3">DSM 25286</strain>
    </source>
</reference>
<organism evidence="2 3">
    <name type="scientific">Salinicoccus halitifaciens</name>
    <dbReference type="NCBI Taxonomy" id="1073415"/>
    <lineage>
        <taxon>Bacteria</taxon>
        <taxon>Bacillati</taxon>
        <taxon>Bacillota</taxon>
        <taxon>Bacilli</taxon>
        <taxon>Bacillales</taxon>
        <taxon>Staphylococcaceae</taxon>
        <taxon>Salinicoccus</taxon>
    </lineage>
</organism>
<keyword evidence="3" id="KW-1185">Reference proteome</keyword>
<dbReference type="SUPFAM" id="SSF56281">
    <property type="entry name" value="Metallo-hydrolase/oxidoreductase"/>
    <property type="match status" value="1"/>
</dbReference>
<proteinExistence type="predicted"/>
<sequence length="284" mass="31355">MDKMKYGDDYKKLPVTSVNSGKGVEVLPDLYQYTVQIVNMAFYGKPESGDGDYVIIDAGMPKSSEDIIEEAEKRFGTESKPKAIILTHGHFDHVGAVIELVEHWNVPVYAHKEELPYLTGKEDYPKPDPSVDGGMVPKMAPAFPRKAIDLGDNVEALPEDGSVPHMPGFEWIHTPGHSAGHVSLFREEDGALISGDAFVTVKQDALYNVLSQKESIYGPPRYLTTDWDLAYESVKKLHDLTPKYAITGHGPPLTGKALGDQLGELVQNFDEIAKPKKGKYVDDE</sequence>
<accession>A0ABV2E8S0</accession>
<dbReference type="Proteomes" id="UP001549019">
    <property type="component" value="Unassembled WGS sequence"/>
</dbReference>
<dbReference type="InterPro" id="IPR036866">
    <property type="entry name" value="RibonucZ/Hydroxyglut_hydro"/>
</dbReference>
<evidence type="ECO:0000313" key="2">
    <source>
        <dbReference type="EMBL" id="MET3110814.1"/>
    </source>
</evidence>
<evidence type="ECO:0000313" key="3">
    <source>
        <dbReference type="Proteomes" id="UP001549019"/>
    </source>
</evidence>
<dbReference type="SMART" id="SM00849">
    <property type="entry name" value="Lactamase_B"/>
    <property type="match status" value="1"/>
</dbReference>
<dbReference type="EMBL" id="JBDZDV010000002">
    <property type="protein sequence ID" value="MET3110814.1"/>
    <property type="molecule type" value="Genomic_DNA"/>
</dbReference>
<dbReference type="Gene3D" id="3.60.15.10">
    <property type="entry name" value="Ribonuclease Z/Hydroxyacylglutathione hydrolase-like"/>
    <property type="match status" value="1"/>
</dbReference>
<dbReference type="InterPro" id="IPR050855">
    <property type="entry name" value="NDM-1-like"/>
</dbReference>
<protein>
    <submittedName>
        <fullName evidence="2">Glyoxylase-like metal-dependent hydrolase (Beta-lactamase superfamily II)</fullName>
    </submittedName>
</protein>
<feature type="domain" description="Metallo-beta-lactamase" evidence="1">
    <location>
        <begin position="37"/>
        <end position="249"/>
    </location>
</feature>
<dbReference type="InterPro" id="IPR001279">
    <property type="entry name" value="Metallo-B-lactamas"/>
</dbReference>
<dbReference type="RefSeq" id="WP_230821684.1">
    <property type="nucleotide sequence ID" value="NZ_JAJNCU010000003.1"/>
</dbReference>
<dbReference type="Pfam" id="PF00753">
    <property type="entry name" value="Lactamase_B"/>
    <property type="match status" value="1"/>
</dbReference>
<evidence type="ECO:0000259" key="1">
    <source>
        <dbReference type="SMART" id="SM00849"/>
    </source>
</evidence>
<dbReference type="CDD" id="cd07721">
    <property type="entry name" value="yflN-like_MBL-fold"/>
    <property type="match status" value="1"/>
</dbReference>
<dbReference type="PANTHER" id="PTHR42951:SF17">
    <property type="entry name" value="METALLO-BETA-LACTAMASE DOMAIN-CONTAINING PROTEIN"/>
    <property type="match status" value="1"/>
</dbReference>
<gene>
    <name evidence="2" type="ORF">ABHD89_001216</name>
</gene>
<dbReference type="PANTHER" id="PTHR42951">
    <property type="entry name" value="METALLO-BETA-LACTAMASE DOMAIN-CONTAINING"/>
    <property type="match status" value="1"/>
</dbReference>